<organism evidence="1 2">
    <name type="scientific">Rhodococcus sacchari</name>
    <dbReference type="NCBI Taxonomy" id="2962047"/>
    <lineage>
        <taxon>Bacteria</taxon>
        <taxon>Bacillati</taxon>
        <taxon>Actinomycetota</taxon>
        <taxon>Actinomycetes</taxon>
        <taxon>Mycobacteriales</taxon>
        <taxon>Nocardiaceae</taxon>
        <taxon>Rhodococcus</taxon>
    </lineage>
</organism>
<name>A0ACD4DM57_9NOCA</name>
<protein>
    <submittedName>
        <fullName evidence="1">Methyltransferase domain-containing protein</fullName>
    </submittedName>
</protein>
<sequence length="301" mass="32407">MDALAIHLGDRLGWYRSLAEDGPASPVELAERTGTDARYAREWLEQQAVTGILGVDEDGRFSLSPVGVAVLADPHSLAYSTPMARMVCGAAMHLPELLEAYRTGGGVSWSRLGRDARESQADANRPWFEHRLEGALRSVPELDAVLRKPGARLLDIGCGAVWSTIALAHACPGGHVDGVDVDLASVELARTNVESDDAVAQRITVIESDAADLPEATYDAAFAFECIHDMPQPVEVLDAVRRTLAPGAPLIVVDEAVAETFTAPGDDVERLIVRMRLGEVVFEIFENFGHNLPELSYAPCG</sequence>
<evidence type="ECO:0000313" key="1">
    <source>
        <dbReference type="EMBL" id="UYP21131.1"/>
    </source>
</evidence>
<keyword evidence="1" id="KW-0808">Transferase</keyword>
<gene>
    <name evidence="1" type="ORF">OED52_19935</name>
</gene>
<keyword evidence="2" id="KW-1185">Reference proteome</keyword>
<reference evidence="1" key="1">
    <citation type="submission" date="2022-10" db="EMBL/GenBank/DDBJ databases">
        <title>Rhodococcus ferula Z13 complete genome.</title>
        <authorList>
            <person name="Long X."/>
            <person name="Zang M."/>
        </authorList>
    </citation>
    <scope>NUCLEOTIDE SEQUENCE</scope>
    <source>
        <strain evidence="1">Z13</strain>
    </source>
</reference>
<dbReference type="Proteomes" id="UP001156484">
    <property type="component" value="Chromosome"/>
</dbReference>
<accession>A0ACD4DM57</accession>
<evidence type="ECO:0000313" key="2">
    <source>
        <dbReference type="Proteomes" id="UP001156484"/>
    </source>
</evidence>
<keyword evidence="1" id="KW-0489">Methyltransferase</keyword>
<proteinExistence type="predicted"/>
<dbReference type="EMBL" id="CP107551">
    <property type="protein sequence ID" value="UYP21131.1"/>
    <property type="molecule type" value="Genomic_DNA"/>
</dbReference>